<name>A0A3D9YTU3_9HYPH</name>
<sequence>MPILRLLRGSPYGPKEIEIMTAAHEEALALAGVTDRTSAVAELMARRVMDLFFTGADEPNEIGRRVAEEFSKLDVVKGQSALQSDSSQQSSLLP</sequence>
<proteinExistence type="predicted"/>
<dbReference type="AlphaFoldDB" id="A0A3D9YTU3"/>
<evidence type="ECO:0000313" key="1">
    <source>
        <dbReference type="EMBL" id="REF85904.1"/>
    </source>
</evidence>
<protein>
    <submittedName>
        <fullName evidence="1">Uncharacterized protein</fullName>
    </submittedName>
</protein>
<dbReference type="Proteomes" id="UP000256900">
    <property type="component" value="Unassembled WGS sequence"/>
</dbReference>
<dbReference type="EMBL" id="QUMO01000003">
    <property type="protein sequence ID" value="REF85904.1"/>
    <property type="molecule type" value="Genomic_DNA"/>
</dbReference>
<reference evidence="1 2" key="1">
    <citation type="submission" date="2018-08" db="EMBL/GenBank/DDBJ databases">
        <title>Genomic Encyclopedia of Type Strains, Phase IV (KMG-IV): sequencing the most valuable type-strain genomes for metagenomic binning, comparative biology and taxonomic classification.</title>
        <authorList>
            <person name="Goeker M."/>
        </authorList>
    </citation>
    <scope>NUCLEOTIDE SEQUENCE [LARGE SCALE GENOMIC DNA]</scope>
    <source>
        <strain evidence="1 2">BW863</strain>
    </source>
</reference>
<gene>
    <name evidence="1" type="ORF">DES32_1943</name>
</gene>
<organism evidence="1 2">
    <name type="scientific">Methylovirgula ligni</name>
    <dbReference type="NCBI Taxonomy" id="569860"/>
    <lineage>
        <taxon>Bacteria</taxon>
        <taxon>Pseudomonadati</taxon>
        <taxon>Pseudomonadota</taxon>
        <taxon>Alphaproteobacteria</taxon>
        <taxon>Hyphomicrobiales</taxon>
        <taxon>Beijerinckiaceae</taxon>
        <taxon>Methylovirgula</taxon>
    </lineage>
</organism>
<comment type="caution">
    <text evidence="1">The sequence shown here is derived from an EMBL/GenBank/DDBJ whole genome shotgun (WGS) entry which is preliminary data.</text>
</comment>
<keyword evidence="2" id="KW-1185">Reference proteome</keyword>
<accession>A0A3D9YTU3</accession>
<evidence type="ECO:0000313" key="2">
    <source>
        <dbReference type="Proteomes" id="UP000256900"/>
    </source>
</evidence>